<dbReference type="SUPFAM" id="SSF55729">
    <property type="entry name" value="Acyl-CoA N-acyltransferases (Nat)"/>
    <property type="match status" value="1"/>
</dbReference>
<dbReference type="CDD" id="cd04301">
    <property type="entry name" value="NAT_SF"/>
    <property type="match status" value="1"/>
</dbReference>
<evidence type="ECO:0000313" key="5">
    <source>
        <dbReference type="Proteomes" id="UP000268436"/>
    </source>
</evidence>
<evidence type="ECO:0000256" key="2">
    <source>
        <dbReference type="ARBA" id="ARBA00023315"/>
    </source>
</evidence>
<reference evidence="4 5" key="1">
    <citation type="submission" date="2018-12" db="EMBL/GenBank/DDBJ databases">
        <title>Persistence of Moraxella catarrhalis in Chronic Obstructive Pulmonary Disease and Regulation of the Hag/MID Adhesin.</title>
        <authorList>
            <person name="Murphy T."/>
            <person name="Zhao X."/>
            <person name="Vyas G."/>
            <person name="Aluvathingal J."/>
            <person name="Nadendla S."/>
            <person name="Tallon L."/>
            <person name="Tettelin H."/>
        </authorList>
    </citation>
    <scope>NUCLEOTIDE SEQUENCE [LARGE SCALE GENOMIC DNA]</scope>
    <source>
        <strain evidence="4 5">173P27B1</strain>
    </source>
</reference>
<keyword evidence="5" id="KW-1185">Reference proteome</keyword>
<gene>
    <name evidence="4" type="primary">rimI</name>
    <name evidence="4" type="ORF">EJK54_0551</name>
</gene>
<dbReference type="PANTHER" id="PTHR43420">
    <property type="entry name" value="ACETYLTRANSFERASE"/>
    <property type="match status" value="1"/>
</dbReference>
<feature type="domain" description="N-acetyltransferase" evidence="3">
    <location>
        <begin position="24"/>
        <end position="171"/>
    </location>
</feature>
<evidence type="ECO:0000256" key="1">
    <source>
        <dbReference type="ARBA" id="ARBA00022679"/>
    </source>
</evidence>
<evidence type="ECO:0000313" key="4">
    <source>
        <dbReference type="EMBL" id="RUO12734.1"/>
    </source>
</evidence>
<dbReference type="EMBL" id="RYER01000024">
    <property type="protein sequence ID" value="RUO12734.1"/>
    <property type="molecule type" value="Genomic_DNA"/>
</dbReference>
<dbReference type="RefSeq" id="WP_003658462.1">
    <property type="nucleotide sequence ID" value="NZ_CP010900.1"/>
</dbReference>
<evidence type="ECO:0000259" key="3">
    <source>
        <dbReference type="PROSITE" id="PS51186"/>
    </source>
</evidence>
<dbReference type="Pfam" id="PF00583">
    <property type="entry name" value="Acetyltransf_1"/>
    <property type="match status" value="1"/>
</dbReference>
<name>A0ABY0BHE5_MORCA</name>
<comment type="caution">
    <text evidence="4">The sequence shown here is derived from an EMBL/GenBank/DDBJ whole genome shotgun (WGS) entry which is preliminary data.</text>
</comment>
<dbReference type="Gene3D" id="3.40.630.30">
    <property type="match status" value="1"/>
</dbReference>
<dbReference type="InterPro" id="IPR016181">
    <property type="entry name" value="Acyl_CoA_acyltransferase"/>
</dbReference>
<proteinExistence type="predicted"/>
<protein>
    <submittedName>
        <fullName evidence="4">Ribosomal-protein-alanine acetyltransferase</fullName>
        <ecNumber evidence="4">2.3.1.267</ecNumber>
    </submittedName>
</protein>
<dbReference type="EC" id="2.3.1.267" evidence="4"/>
<organism evidence="4 5">
    <name type="scientific">Moraxella catarrhalis</name>
    <name type="common">Branhamella catarrhalis</name>
    <dbReference type="NCBI Taxonomy" id="480"/>
    <lineage>
        <taxon>Bacteria</taxon>
        <taxon>Pseudomonadati</taxon>
        <taxon>Pseudomonadota</taxon>
        <taxon>Gammaproteobacteria</taxon>
        <taxon>Moraxellales</taxon>
        <taxon>Moraxellaceae</taxon>
        <taxon>Moraxella</taxon>
    </lineage>
</organism>
<dbReference type="GO" id="GO:0008999">
    <property type="term" value="F:protein-N-terminal-alanine acetyltransferase activity"/>
    <property type="evidence" value="ECO:0007669"/>
    <property type="project" value="UniProtKB-EC"/>
</dbReference>
<keyword evidence="2 4" id="KW-0012">Acyltransferase</keyword>
<accession>A0ABY0BHE5</accession>
<dbReference type="InterPro" id="IPR000182">
    <property type="entry name" value="GNAT_dom"/>
</dbReference>
<dbReference type="InterPro" id="IPR050680">
    <property type="entry name" value="YpeA/RimI_acetyltransf"/>
</dbReference>
<sequence>MNYLAIKKSELSESDFNYLCQKIAEIEQLVMHGDAWHAQAIAEMMGQFGTQMLIQTDHSKTDNSKSDIDWRMMTIKGYCIYQRVFENSELHRIGTHPNFQRQGVATQLMTGLIAEVMHAKCQQLLLEVRSDNTTAITLYQSLGFLRFGVRKNYYRFGNQSIDALIMRLGFFEDTNHHV</sequence>
<dbReference type="Proteomes" id="UP000268436">
    <property type="component" value="Unassembled WGS sequence"/>
</dbReference>
<dbReference type="PROSITE" id="PS51186">
    <property type="entry name" value="GNAT"/>
    <property type="match status" value="1"/>
</dbReference>
<keyword evidence="1 4" id="KW-0808">Transferase</keyword>
<dbReference type="PANTHER" id="PTHR43420:SF44">
    <property type="entry name" value="ACETYLTRANSFERASE YPEA"/>
    <property type="match status" value="1"/>
</dbReference>